<organism evidence="2 3">
    <name type="scientific">Willisornis vidua</name>
    <name type="common">Xingu scale-backed antbird</name>
    <dbReference type="NCBI Taxonomy" id="1566151"/>
    <lineage>
        <taxon>Eukaryota</taxon>
        <taxon>Metazoa</taxon>
        <taxon>Chordata</taxon>
        <taxon>Craniata</taxon>
        <taxon>Vertebrata</taxon>
        <taxon>Euteleostomi</taxon>
        <taxon>Archelosauria</taxon>
        <taxon>Archosauria</taxon>
        <taxon>Dinosauria</taxon>
        <taxon>Saurischia</taxon>
        <taxon>Theropoda</taxon>
        <taxon>Coelurosauria</taxon>
        <taxon>Aves</taxon>
        <taxon>Neognathae</taxon>
        <taxon>Neoaves</taxon>
        <taxon>Telluraves</taxon>
        <taxon>Australaves</taxon>
        <taxon>Passeriformes</taxon>
        <taxon>Thamnophilidae</taxon>
        <taxon>Willisornis</taxon>
    </lineage>
</organism>
<dbReference type="PANTHER" id="PTHR46963">
    <property type="entry name" value="SIMILAR TO RIKEN CDNA E130308A19"/>
    <property type="match status" value="1"/>
</dbReference>
<reference evidence="2" key="1">
    <citation type="submission" date="2019-10" db="EMBL/GenBank/DDBJ databases">
        <authorList>
            <person name="Soares A.E.R."/>
            <person name="Aleixo A."/>
            <person name="Schneider P."/>
            <person name="Miyaki C.Y."/>
            <person name="Schneider M.P."/>
            <person name="Mello C."/>
            <person name="Vasconcelos A.T.R."/>
        </authorList>
    </citation>
    <scope>NUCLEOTIDE SEQUENCE</scope>
    <source>
        <tissue evidence="2">Muscle</tissue>
    </source>
</reference>
<evidence type="ECO:0000256" key="1">
    <source>
        <dbReference type="SAM" id="MobiDB-lite"/>
    </source>
</evidence>
<evidence type="ECO:0000313" key="3">
    <source>
        <dbReference type="Proteomes" id="UP001145742"/>
    </source>
</evidence>
<dbReference type="EMBL" id="WHWB01033753">
    <property type="protein sequence ID" value="KAJ7417551.1"/>
    <property type="molecule type" value="Genomic_DNA"/>
</dbReference>
<dbReference type="Proteomes" id="UP001145742">
    <property type="component" value="Unassembled WGS sequence"/>
</dbReference>
<dbReference type="PANTHER" id="PTHR46963:SF1">
    <property type="entry name" value="SIMILAR TO RIKEN CDNA E130308A19"/>
    <property type="match status" value="1"/>
</dbReference>
<sequence>MACGISSGEGRVELCGTGDQVEQWQGQEASCGLVWQGPGQAALAGGSNRGCLNARRALDWVLCGMVGVMMGLPGTARGPSWALWAGSPRDSGSVPEAERQQQQQQQQQQQRRVLEPGAKLKAKNSLARLWLCSSCSIPRERAGAEPNIQLNKFPVFNFDDGFSFLCISVVSPNTTQATGYGLNVQRYWCMTEGLKDYMDITKILAVKLSELLEYFYITTKETHGHEYSEGHKLCPYCLLHKYRYIHWPLT</sequence>
<accession>A0ABQ9D9Q4</accession>
<name>A0ABQ9D9Q4_9PASS</name>
<keyword evidence="3" id="KW-1185">Reference proteome</keyword>
<comment type="caution">
    <text evidence="2">The sequence shown here is derived from an EMBL/GenBank/DDBJ whole genome shotgun (WGS) entry which is preliminary data.</text>
</comment>
<proteinExistence type="predicted"/>
<protein>
    <submittedName>
        <fullName evidence="2">Uncharacterized protein</fullName>
    </submittedName>
</protein>
<dbReference type="InterPro" id="IPR042838">
    <property type="entry name" value="KIAA1958"/>
</dbReference>
<feature type="compositionally biased region" description="Low complexity" evidence="1">
    <location>
        <begin position="100"/>
        <end position="111"/>
    </location>
</feature>
<gene>
    <name evidence="2" type="ORF">WISP_64152</name>
</gene>
<feature type="region of interest" description="Disordered" evidence="1">
    <location>
        <begin position="81"/>
        <end position="113"/>
    </location>
</feature>
<evidence type="ECO:0000313" key="2">
    <source>
        <dbReference type="EMBL" id="KAJ7417551.1"/>
    </source>
</evidence>